<reference evidence="2" key="1">
    <citation type="journal article" date="2020" name="Stud. Mycol.">
        <title>101 Dothideomycetes genomes: a test case for predicting lifestyles and emergence of pathogens.</title>
        <authorList>
            <person name="Haridas S."/>
            <person name="Albert R."/>
            <person name="Binder M."/>
            <person name="Bloem J."/>
            <person name="Labutti K."/>
            <person name="Salamov A."/>
            <person name="Andreopoulos B."/>
            <person name="Baker S."/>
            <person name="Barry K."/>
            <person name="Bills G."/>
            <person name="Bluhm B."/>
            <person name="Cannon C."/>
            <person name="Castanera R."/>
            <person name="Culley D."/>
            <person name="Daum C."/>
            <person name="Ezra D."/>
            <person name="Gonzalez J."/>
            <person name="Henrissat B."/>
            <person name="Kuo A."/>
            <person name="Liang C."/>
            <person name="Lipzen A."/>
            <person name="Lutzoni F."/>
            <person name="Magnuson J."/>
            <person name="Mondo S."/>
            <person name="Nolan M."/>
            <person name="Ohm R."/>
            <person name="Pangilinan J."/>
            <person name="Park H.-J."/>
            <person name="Ramirez L."/>
            <person name="Alfaro M."/>
            <person name="Sun H."/>
            <person name="Tritt A."/>
            <person name="Yoshinaga Y."/>
            <person name="Zwiers L.-H."/>
            <person name="Turgeon B."/>
            <person name="Goodwin S."/>
            <person name="Spatafora J."/>
            <person name="Crous P."/>
            <person name="Grigoriev I."/>
        </authorList>
    </citation>
    <scope>NUCLEOTIDE SEQUENCE</scope>
    <source>
        <strain evidence="2">CBS 627.86</strain>
    </source>
</reference>
<gene>
    <name evidence="2" type="ORF">BDV96DRAFT_199839</name>
</gene>
<evidence type="ECO:0000313" key="2">
    <source>
        <dbReference type="EMBL" id="KAF2110275.1"/>
    </source>
</evidence>
<evidence type="ECO:0000313" key="3">
    <source>
        <dbReference type="Proteomes" id="UP000799770"/>
    </source>
</evidence>
<proteinExistence type="predicted"/>
<dbReference type="Proteomes" id="UP000799770">
    <property type="component" value="Unassembled WGS sequence"/>
</dbReference>
<feature type="compositionally biased region" description="Polar residues" evidence="1">
    <location>
        <begin position="11"/>
        <end position="25"/>
    </location>
</feature>
<sequence length="172" mass="19626">MTRPIRESRKSSISLRRQYQYQSSARKAKSHREIKFDGHALVTITRGGSPTGHRIPEHIPTYQFSCAISPTQAESFQQQQSRFNHTDTVRSPTSRHSTICAAAATDSQPVPRRHLIKLKTRPNHGHYRTLWAGTSLSAYFATVLGRRVIAYRVHAGSITRDTGNTTLRRFWR</sequence>
<protein>
    <submittedName>
        <fullName evidence="2">Uncharacterized protein</fullName>
    </submittedName>
</protein>
<dbReference type="AlphaFoldDB" id="A0A6A5YSZ9"/>
<accession>A0A6A5YSZ9</accession>
<name>A0A6A5YSZ9_9PLEO</name>
<organism evidence="2 3">
    <name type="scientific">Lophiotrema nucula</name>
    <dbReference type="NCBI Taxonomy" id="690887"/>
    <lineage>
        <taxon>Eukaryota</taxon>
        <taxon>Fungi</taxon>
        <taxon>Dikarya</taxon>
        <taxon>Ascomycota</taxon>
        <taxon>Pezizomycotina</taxon>
        <taxon>Dothideomycetes</taxon>
        <taxon>Pleosporomycetidae</taxon>
        <taxon>Pleosporales</taxon>
        <taxon>Lophiotremataceae</taxon>
        <taxon>Lophiotrema</taxon>
    </lineage>
</organism>
<feature type="compositionally biased region" description="Basic and acidic residues" evidence="1">
    <location>
        <begin position="1"/>
        <end position="10"/>
    </location>
</feature>
<dbReference type="EMBL" id="ML977338">
    <property type="protein sequence ID" value="KAF2110275.1"/>
    <property type="molecule type" value="Genomic_DNA"/>
</dbReference>
<keyword evidence="3" id="KW-1185">Reference proteome</keyword>
<evidence type="ECO:0000256" key="1">
    <source>
        <dbReference type="SAM" id="MobiDB-lite"/>
    </source>
</evidence>
<feature type="region of interest" description="Disordered" evidence="1">
    <location>
        <begin position="1"/>
        <end position="31"/>
    </location>
</feature>